<sequence>MTSNRRMRCREILVLIPGPIPLFGPAEKTDSALRTRPVSRTNRRRIIAIFMLTGCSTFGMRTKRDRLISAYCLGSLMGTGVGGP</sequence>
<dbReference type="EMBL" id="MN056359">
    <property type="protein sequence ID" value="QGW48686.1"/>
    <property type="molecule type" value="Genomic_DNA"/>
</dbReference>
<protein>
    <submittedName>
        <fullName evidence="1">Uncharacterized protein</fullName>
    </submittedName>
</protein>
<organism evidence="1">
    <name type="scientific">Raphanus sativus</name>
    <name type="common">Radish</name>
    <name type="synonym">Raphanus raphanistrum var. sativus</name>
    <dbReference type="NCBI Taxonomy" id="3726"/>
    <lineage>
        <taxon>Eukaryota</taxon>
        <taxon>Viridiplantae</taxon>
        <taxon>Streptophyta</taxon>
        <taxon>Embryophyta</taxon>
        <taxon>Tracheophyta</taxon>
        <taxon>Spermatophyta</taxon>
        <taxon>Magnoliopsida</taxon>
        <taxon>eudicotyledons</taxon>
        <taxon>Gunneridae</taxon>
        <taxon>Pentapetalae</taxon>
        <taxon>rosids</taxon>
        <taxon>malvids</taxon>
        <taxon>Brassicales</taxon>
        <taxon>Brassicaceae</taxon>
        <taxon>Brassiceae</taxon>
        <taxon>Raphanus</taxon>
    </lineage>
</organism>
<proteinExistence type="predicted"/>
<dbReference type="EMBL" id="MN056360">
    <property type="protein sequence ID" value="QGW48421.1"/>
    <property type="molecule type" value="Genomic_DNA"/>
</dbReference>
<evidence type="ECO:0000313" key="1">
    <source>
        <dbReference type="EMBL" id="QGW48421.1"/>
    </source>
</evidence>
<keyword evidence="1" id="KW-0496">Mitochondrion</keyword>
<geneLocation type="mitochondrion" evidence="1"/>
<gene>
    <name evidence="1" type="primary">orf84f</name>
</gene>
<reference evidence="1" key="1">
    <citation type="submission" date="2019-06" db="EMBL/GenBank/DDBJ databases">
        <title>Complete mitochondrial genome sequencing of NWB CMS and Normal type.</title>
        <authorList>
            <person name="Zhang L."/>
            <person name="Wang Q."/>
            <person name="Wang Y."/>
        </authorList>
    </citation>
    <scope>NUCLEOTIDE SEQUENCE</scope>
    <source>
        <strain evidence="1">YB-A</strain>
        <strain evidence="2">YB-B</strain>
    </source>
</reference>
<accession>A0A650GBT2</accession>
<dbReference type="AlphaFoldDB" id="A0A650GBT2"/>
<evidence type="ECO:0000313" key="2">
    <source>
        <dbReference type="EMBL" id="QGW48686.1"/>
    </source>
</evidence>
<name>A0A650GBT2_RAPSA</name>